<evidence type="ECO:0000313" key="2">
    <source>
        <dbReference type="Proteomes" id="UP000887578"/>
    </source>
</evidence>
<reference evidence="3" key="1">
    <citation type="submission" date="2022-11" db="UniProtKB">
        <authorList>
            <consortium name="WormBaseParasite"/>
        </authorList>
    </citation>
    <scope>IDENTIFICATION</scope>
</reference>
<name>A0A914QEX7_9BILA</name>
<evidence type="ECO:0000313" key="3">
    <source>
        <dbReference type="WBParaSite" id="PDA_v2.g30255.t1"/>
    </source>
</evidence>
<evidence type="ECO:0000256" key="1">
    <source>
        <dbReference type="SAM" id="Phobius"/>
    </source>
</evidence>
<keyword evidence="2" id="KW-1185">Reference proteome</keyword>
<feature type="transmembrane region" description="Helical" evidence="1">
    <location>
        <begin position="57"/>
        <end position="78"/>
    </location>
</feature>
<dbReference type="AlphaFoldDB" id="A0A914QEX7"/>
<proteinExistence type="predicted"/>
<dbReference type="Proteomes" id="UP000887578">
    <property type="component" value="Unplaced"/>
</dbReference>
<keyword evidence="1" id="KW-0812">Transmembrane</keyword>
<sequence length="192" mass="21684">MSDINVNFRGSKDKCLWNFVHIKLGAQILCAFGLFGYILSVAAVIERFKAEGGTFWELFEIIEIILGIVGFIGVLVGIKQSKPKYFYLCLGFLVFQMFIFSGGMFFFLSFYAFVMDAGEEHLTLDKTSDKGVSISDVLRIVHVILACIVGLIYDVFTFDVLYKCYRFITEKNAADYDALLGIPRSINSPFHV</sequence>
<keyword evidence="1" id="KW-0472">Membrane</keyword>
<accession>A0A914QEX7</accession>
<organism evidence="2 3">
    <name type="scientific">Panagrolaimus davidi</name>
    <dbReference type="NCBI Taxonomy" id="227884"/>
    <lineage>
        <taxon>Eukaryota</taxon>
        <taxon>Metazoa</taxon>
        <taxon>Ecdysozoa</taxon>
        <taxon>Nematoda</taxon>
        <taxon>Chromadorea</taxon>
        <taxon>Rhabditida</taxon>
        <taxon>Tylenchina</taxon>
        <taxon>Panagrolaimomorpha</taxon>
        <taxon>Panagrolaimoidea</taxon>
        <taxon>Panagrolaimidae</taxon>
        <taxon>Panagrolaimus</taxon>
    </lineage>
</organism>
<keyword evidence="1" id="KW-1133">Transmembrane helix</keyword>
<dbReference type="WBParaSite" id="PDA_v2.g30255.t1">
    <property type="protein sequence ID" value="PDA_v2.g30255.t1"/>
    <property type="gene ID" value="PDA_v2.g30255"/>
</dbReference>
<feature type="transmembrane region" description="Helical" evidence="1">
    <location>
        <begin position="140"/>
        <end position="162"/>
    </location>
</feature>
<feature type="transmembrane region" description="Helical" evidence="1">
    <location>
        <begin position="24"/>
        <end position="45"/>
    </location>
</feature>
<feature type="transmembrane region" description="Helical" evidence="1">
    <location>
        <begin position="85"/>
        <end position="114"/>
    </location>
</feature>
<protein>
    <submittedName>
        <fullName evidence="3">Uncharacterized protein</fullName>
    </submittedName>
</protein>